<keyword evidence="3 5" id="KW-0964">Secreted</keyword>
<evidence type="ECO:0000313" key="6">
    <source>
        <dbReference type="EnsemblProtists" id="Phyra83417"/>
    </source>
</evidence>
<dbReference type="EnsemblProtists" id="Phyra83417">
    <property type="protein sequence ID" value="Phyra83417"/>
    <property type="gene ID" value="Phyra83417"/>
</dbReference>
<evidence type="ECO:0000256" key="5">
    <source>
        <dbReference type="RuleBase" id="RU367124"/>
    </source>
</evidence>
<evidence type="ECO:0000256" key="2">
    <source>
        <dbReference type="ARBA" id="ARBA00010400"/>
    </source>
</evidence>
<evidence type="ECO:0000313" key="7">
    <source>
        <dbReference type="Proteomes" id="UP000005238"/>
    </source>
</evidence>
<comment type="subcellular location">
    <subcellularLocation>
        <location evidence="1 5">Secreted</location>
    </subcellularLocation>
</comment>
<evidence type="ECO:0000256" key="3">
    <source>
        <dbReference type="ARBA" id="ARBA00022525"/>
    </source>
</evidence>
<dbReference type="InParanoid" id="H3GZY8"/>
<dbReference type="HOGENOM" id="CLU_154204_0_0_1"/>
<feature type="chain" id="PRO_5044957388" description="RxLR effector protein" evidence="5">
    <location>
        <begin position="20"/>
        <end position="138"/>
    </location>
</feature>
<dbReference type="Pfam" id="PF16810">
    <property type="entry name" value="RXLR"/>
    <property type="match status" value="1"/>
</dbReference>
<evidence type="ECO:0000256" key="4">
    <source>
        <dbReference type="ARBA" id="ARBA00022729"/>
    </source>
</evidence>
<evidence type="ECO:0000256" key="1">
    <source>
        <dbReference type="ARBA" id="ARBA00004613"/>
    </source>
</evidence>
<comment type="similarity">
    <text evidence="2 5">Belongs to the RxLR effector family.</text>
</comment>
<sequence>MRLSYFLLLVAVMFVACRANFTDAEDIATSRDQKAKTEVADDGTHRHLRGSKKTGGTVAVNEERLALPGVKKAVSKLRSMFSKNPNLAKAVKQKTPGRPMIDIHDPVVQKQLKVLAAGIAVMVAIPVVAVGIEKATGG</sequence>
<dbReference type="PROSITE" id="PS51257">
    <property type="entry name" value="PROKAR_LIPOPROTEIN"/>
    <property type="match status" value="1"/>
</dbReference>
<accession>H3GZY8</accession>
<dbReference type="EMBL" id="DS566085">
    <property type="status" value="NOT_ANNOTATED_CDS"/>
    <property type="molecule type" value="Genomic_DNA"/>
</dbReference>
<comment type="domain">
    <text evidence="5">The RxLR-dEER motif acts to carry the protein into the host cell cytoplasm through binding to cell surface phosphatidylinositol-3-phosphate.</text>
</comment>
<comment type="function">
    <text evidence="5">Effector that suppresses plant defense responses during pathogen infection.</text>
</comment>
<proteinExistence type="inferred from homology"/>
<protein>
    <recommendedName>
        <fullName evidence="5">RxLR effector protein</fullName>
    </recommendedName>
</protein>
<dbReference type="VEuPathDB" id="FungiDB:KRP23_8941"/>
<dbReference type="Proteomes" id="UP000005238">
    <property type="component" value="Unassembled WGS sequence"/>
</dbReference>
<name>H3GZY8_PHYRM</name>
<keyword evidence="7" id="KW-1185">Reference proteome</keyword>
<organism evidence="6 7">
    <name type="scientific">Phytophthora ramorum</name>
    <name type="common">Sudden oak death agent</name>
    <dbReference type="NCBI Taxonomy" id="164328"/>
    <lineage>
        <taxon>Eukaryota</taxon>
        <taxon>Sar</taxon>
        <taxon>Stramenopiles</taxon>
        <taxon>Oomycota</taxon>
        <taxon>Peronosporomycetes</taxon>
        <taxon>Peronosporales</taxon>
        <taxon>Peronosporaceae</taxon>
        <taxon>Phytophthora</taxon>
    </lineage>
</organism>
<feature type="signal peptide" evidence="5">
    <location>
        <begin position="1"/>
        <end position="19"/>
    </location>
</feature>
<dbReference type="InterPro" id="IPR031825">
    <property type="entry name" value="RXLR"/>
</dbReference>
<dbReference type="VEuPathDB" id="FungiDB:KRP22_9435"/>
<reference evidence="6" key="2">
    <citation type="submission" date="2015-06" db="UniProtKB">
        <authorList>
            <consortium name="EnsemblProtists"/>
        </authorList>
    </citation>
    <scope>IDENTIFICATION</scope>
    <source>
        <strain evidence="6">Pr102</strain>
    </source>
</reference>
<reference evidence="7" key="1">
    <citation type="journal article" date="2006" name="Science">
        <title>Phytophthora genome sequences uncover evolutionary origins and mechanisms of pathogenesis.</title>
        <authorList>
            <person name="Tyler B.M."/>
            <person name="Tripathy S."/>
            <person name="Zhang X."/>
            <person name="Dehal P."/>
            <person name="Jiang R.H."/>
            <person name="Aerts A."/>
            <person name="Arredondo F.D."/>
            <person name="Baxter L."/>
            <person name="Bensasson D."/>
            <person name="Beynon J.L."/>
            <person name="Chapman J."/>
            <person name="Damasceno C.M."/>
            <person name="Dorrance A.E."/>
            <person name="Dou D."/>
            <person name="Dickerman A.W."/>
            <person name="Dubchak I.L."/>
            <person name="Garbelotto M."/>
            <person name="Gijzen M."/>
            <person name="Gordon S.G."/>
            <person name="Govers F."/>
            <person name="Grunwald N.J."/>
            <person name="Huang W."/>
            <person name="Ivors K.L."/>
            <person name="Jones R.W."/>
            <person name="Kamoun S."/>
            <person name="Krampis K."/>
            <person name="Lamour K.H."/>
            <person name="Lee M.K."/>
            <person name="McDonald W.H."/>
            <person name="Medina M."/>
            <person name="Meijer H.J."/>
            <person name="Nordberg E.K."/>
            <person name="Maclean D.J."/>
            <person name="Ospina-Giraldo M.D."/>
            <person name="Morris P.F."/>
            <person name="Phuntumart V."/>
            <person name="Putnam N.H."/>
            <person name="Rash S."/>
            <person name="Rose J.K."/>
            <person name="Sakihama Y."/>
            <person name="Salamov A.A."/>
            <person name="Savidor A."/>
            <person name="Scheuring C.F."/>
            <person name="Smith B.M."/>
            <person name="Sobral B.W."/>
            <person name="Terry A."/>
            <person name="Torto-Alalibo T.A."/>
            <person name="Win J."/>
            <person name="Xu Z."/>
            <person name="Zhang H."/>
            <person name="Grigoriev I.V."/>
            <person name="Rokhsar D.S."/>
            <person name="Boore J.L."/>
        </authorList>
    </citation>
    <scope>NUCLEOTIDE SEQUENCE [LARGE SCALE GENOMIC DNA]</scope>
    <source>
        <strain evidence="7">Pr102</strain>
    </source>
</reference>
<dbReference type="AlphaFoldDB" id="H3GZY8"/>
<keyword evidence="4 5" id="KW-0732">Signal</keyword>